<name>A0ABP6NJM1_9ACTN</name>
<dbReference type="Pfam" id="PF20239">
    <property type="entry name" value="DUF6596"/>
    <property type="match status" value="1"/>
</dbReference>
<keyword evidence="4" id="KW-0804">Transcription</keyword>
<reference evidence="10" key="1">
    <citation type="journal article" date="2019" name="Int. J. Syst. Evol. Microbiol.">
        <title>The Global Catalogue of Microorganisms (GCM) 10K type strain sequencing project: providing services to taxonomists for standard genome sequencing and annotation.</title>
        <authorList>
            <consortium name="The Broad Institute Genomics Platform"/>
            <consortium name="The Broad Institute Genome Sequencing Center for Infectious Disease"/>
            <person name="Wu L."/>
            <person name="Ma J."/>
        </authorList>
    </citation>
    <scope>NUCLEOTIDE SEQUENCE [LARGE SCALE GENOMIC DNA]</scope>
    <source>
        <strain evidence="10">JCM 9373</strain>
    </source>
</reference>
<evidence type="ECO:0000313" key="10">
    <source>
        <dbReference type="Proteomes" id="UP001500320"/>
    </source>
</evidence>
<evidence type="ECO:0000256" key="5">
    <source>
        <dbReference type="SAM" id="MobiDB-lite"/>
    </source>
</evidence>
<evidence type="ECO:0000256" key="3">
    <source>
        <dbReference type="ARBA" id="ARBA00023082"/>
    </source>
</evidence>
<comment type="similarity">
    <text evidence="1">Belongs to the sigma-70 factor family. ECF subfamily.</text>
</comment>
<dbReference type="Gene3D" id="1.10.1740.10">
    <property type="match status" value="1"/>
</dbReference>
<dbReference type="Pfam" id="PF04542">
    <property type="entry name" value="Sigma70_r2"/>
    <property type="match status" value="1"/>
</dbReference>
<feature type="region of interest" description="Disordered" evidence="5">
    <location>
        <begin position="419"/>
        <end position="438"/>
    </location>
</feature>
<evidence type="ECO:0000313" key="9">
    <source>
        <dbReference type="EMBL" id="GAA3150433.1"/>
    </source>
</evidence>
<protein>
    <submittedName>
        <fullName evidence="9">RNA polymerase sigma factor</fullName>
    </submittedName>
</protein>
<feature type="domain" description="DUF6596" evidence="8">
    <location>
        <begin position="187"/>
        <end position="286"/>
    </location>
</feature>
<dbReference type="InterPro" id="IPR036388">
    <property type="entry name" value="WH-like_DNA-bd_sf"/>
</dbReference>
<evidence type="ECO:0000256" key="4">
    <source>
        <dbReference type="ARBA" id="ARBA00023163"/>
    </source>
</evidence>
<dbReference type="Proteomes" id="UP001500320">
    <property type="component" value="Unassembled WGS sequence"/>
</dbReference>
<dbReference type="NCBIfam" id="TIGR02937">
    <property type="entry name" value="sigma70-ECF"/>
    <property type="match status" value="1"/>
</dbReference>
<dbReference type="InterPro" id="IPR013324">
    <property type="entry name" value="RNA_pol_sigma_r3/r4-like"/>
</dbReference>
<evidence type="ECO:0000256" key="1">
    <source>
        <dbReference type="ARBA" id="ARBA00010641"/>
    </source>
</evidence>
<organism evidence="9 10">
    <name type="scientific">Planomonospora alba</name>
    <dbReference type="NCBI Taxonomy" id="161354"/>
    <lineage>
        <taxon>Bacteria</taxon>
        <taxon>Bacillati</taxon>
        <taxon>Actinomycetota</taxon>
        <taxon>Actinomycetes</taxon>
        <taxon>Streptosporangiales</taxon>
        <taxon>Streptosporangiaceae</taxon>
        <taxon>Planomonospora</taxon>
    </lineage>
</organism>
<dbReference type="RefSeq" id="WP_344862950.1">
    <property type="nucleotide sequence ID" value="NZ_BAAAUT010000040.1"/>
</dbReference>
<accession>A0ABP6NJM1</accession>
<dbReference type="PANTHER" id="PTHR47756:SF2">
    <property type="entry name" value="BLL6612 PROTEIN"/>
    <property type="match status" value="1"/>
</dbReference>
<dbReference type="Gene3D" id="1.10.10.10">
    <property type="entry name" value="Winged helix-like DNA-binding domain superfamily/Winged helix DNA-binding domain"/>
    <property type="match status" value="1"/>
</dbReference>
<evidence type="ECO:0000259" key="6">
    <source>
        <dbReference type="Pfam" id="PF04542"/>
    </source>
</evidence>
<evidence type="ECO:0000256" key="2">
    <source>
        <dbReference type="ARBA" id="ARBA00023015"/>
    </source>
</evidence>
<keyword evidence="10" id="KW-1185">Reference proteome</keyword>
<dbReference type="SUPFAM" id="SSF88659">
    <property type="entry name" value="Sigma3 and sigma4 domains of RNA polymerase sigma factors"/>
    <property type="match status" value="1"/>
</dbReference>
<evidence type="ECO:0000259" key="7">
    <source>
        <dbReference type="Pfam" id="PF08281"/>
    </source>
</evidence>
<dbReference type="SUPFAM" id="SSF88946">
    <property type="entry name" value="Sigma2 domain of RNA polymerase sigma factors"/>
    <property type="match status" value="1"/>
</dbReference>
<sequence>MTPAVPGTPGVSAADVERVFRAEYGRAVAVLVRRLGDIDAAEEAVQEAFAAALRRWPEQGLPPSPAGWIITTAGNRAVDRHRREAVRADRHAQAALLHAGDRAAAEEGPVHDDRLRLLFTCCHPALAPAARVALTLRLLGGLTTAQIARAFLVPEPTMAQRLVRAKNKIRDARIPYRVPGEADLPDRLRSVLTVIYLIFTEGHTADSGERLVRGELCAEAIRLGRLLAGLMPDEPEVLGLLALMLLTESRRAARTGPDGSLVPLAEQDRTRWDRALIAEGQDLVRACLRRGRPGPYQVQAAINAVHGDAPSAAATDWRQIVRLYDLLLELAPSPVAALNRAVAVAEVDGPRAALEIVDTLGLDRYHLFHAVRADLLRRLGRGAEAARAYEAAMARTQNAVERAFLHRRLRELAPVRAGAEGGAGAGAADRPVRPPARP</sequence>
<proteinExistence type="inferred from homology"/>
<gene>
    <name evidence="9" type="ORF">GCM10010466_46980</name>
</gene>
<dbReference type="PANTHER" id="PTHR47756">
    <property type="entry name" value="BLL6612 PROTEIN-RELATED"/>
    <property type="match status" value="1"/>
</dbReference>
<dbReference type="Pfam" id="PF08281">
    <property type="entry name" value="Sigma70_r4_2"/>
    <property type="match status" value="1"/>
</dbReference>
<evidence type="ECO:0000259" key="8">
    <source>
        <dbReference type="Pfam" id="PF20239"/>
    </source>
</evidence>
<keyword evidence="3" id="KW-0731">Sigma factor</keyword>
<dbReference type="InterPro" id="IPR046531">
    <property type="entry name" value="DUF6596"/>
</dbReference>
<dbReference type="InterPro" id="IPR013249">
    <property type="entry name" value="RNA_pol_sigma70_r4_t2"/>
</dbReference>
<dbReference type="InterPro" id="IPR014284">
    <property type="entry name" value="RNA_pol_sigma-70_dom"/>
</dbReference>
<dbReference type="InterPro" id="IPR007627">
    <property type="entry name" value="RNA_pol_sigma70_r2"/>
</dbReference>
<keyword evidence="2" id="KW-0805">Transcription regulation</keyword>
<comment type="caution">
    <text evidence="9">The sequence shown here is derived from an EMBL/GenBank/DDBJ whole genome shotgun (WGS) entry which is preliminary data.</text>
</comment>
<dbReference type="InterPro" id="IPR013325">
    <property type="entry name" value="RNA_pol_sigma_r2"/>
</dbReference>
<dbReference type="EMBL" id="BAAAUT010000040">
    <property type="protein sequence ID" value="GAA3150433.1"/>
    <property type="molecule type" value="Genomic_DNA"/>
</dbReference>
<feature type="domain" description="RNA polymerase sigma factor 70 region 4 type 2" evidence="7">
    <location>
        <begin position="118"/>
        <end position="169"/>
    </location>
</feature>
<feature type="domain" description="RNA polymerase sigma-70 region 2" evidence="6">
    <location>
        <begin position="20"/>
        <end position="85"/>
    </location>
</feature>